<dbReference type="InterPro" id="IPR024531">
    <property type="entry name" value="Erythronate-4-P_DHase_dimer"/>
</dbReference>
<comment type="similarity">
    <text evidence="5">Belongs to the D-isomer specific 2-hydroxyacid dehydrogenase family. PdxB subfamily.</text>
</comment>
<feature type="binding site" evidence="5">
    <location>
        <position position="257"/>
    </location>
    <ligand>
        <name>NAD(+)</name>
        <dbReference type="ChEBI" id="CHEBI:57540"/>
    </ligand>
</feature>
<comment type="subcellular location">
    <subcellularLocation>
        <location evidence="5">Cytoplasm</location>
    </subcellularLocation>
</comment>
<feature type="domain" description="D-isomer specific 2-hydroxyacid dehydrogenase NAD-binding" evidence="6">
    <location>
        <begin position="110"/>
        <end position="254"/>
    </location>
</feature>
<evidence type="ECO:0000256" key="5">
    <source>
        <dbReference type="HAMAP-Rule" id="MF_01825"/>
    </source>
</evidence>
<feature type="binding site" evidence="5">
    <location>
        <begin position="206"/>
        <end position="208"/>
    </location>
    <ligand>
        <name>NAD(+)</name>
        <dbReference type="ChEBI" id="CHEBI:57540"/>
    </ligand>
</feature>
<dbReference type="GO" id="GO:0033711">
    <property type="term" value="F:4-phosphoerythronate dehydrogenase activity"/>
    <property type="evidence" value="ECO:0007669"/>
    <property type="project" value="UniProtKB-EC"/>
</dbReference>
<evidence type="ECO:0000313" key="8">
    <source>
        <dbReference type="EMBL" id="RLQ20206.1"/>
    </source>
</evidence>
<reference evidence="8 9" key="1">
    <citation type="submission" date="2018-07" db="EMBL/GenBank/DDBJ databases">
        <title>Halioglobus sp. genome submission.</title>
        <authorList>
            <person name="Ye M.-Q."/>
            <person name="Du Z.-J."/>
        </authorList>
    </citation>
    <scope>NUCLEOTIDE SEQUENCE [LARGE SCALE GENOMIC DNA]</scope>
    <source>
        <strain evidence="8 9">U0301</strain>
    </source>
</reference>
<evidence type="ECO:0000256" key="1">
    <source>
        <dbReference type="ARBA" id="ARBA00022490"/>
    </source>
</evidence>
<comment type="catalytic activity">
    <reaction evidence="5">
        <text>4-phospho-D-erythronate + NAD(+) = (R)-3-hydroxy-2-oxo-4-phosphooxybutanoate + NADH + H(+)</text>
        <dbReference type="Rhea" id="RHEA:18829"/>
        <dbReference type="ChEBI" id="CHEBI:15378"/>
        <dbReference type="ChEBI" id="CHEBI:57540"/>
        <dbReference type="ChEBI" id="CHEBI:57945"/>
        <dbReference type="ChEBI" id="CHEBI:58538"/>
        <dbReference type="ChEBI" id="CHEBI:58766"/>
        <dbReference type="EC" id="1.1.1.290"/>
    </reaction>
</comment>
<dbReference type="InterPro" id="IPR006140">
    <property type="entry name" value="D-isomer_DH_NAD-bd"/>
</dbReference>
<protein>
    <recommendedName>
        <fullName evidence="5">Erythronate-4-phosphate dehydrogenase</fullName>
        <ecNumber evidence="5">1.1.1.290</ecNumber>
    </recommendedName>
</protein>
<feature type="active site" description="Proton donor" evidence="5">
    <location>
        <position position="254"/>
    </location>
</feature>
<dbReference type="GO" id="GO:0046983">
    <property type="term" value="F:protein dimerization activity"/>
    <property type="evidence" value="ECO:0007669"/>
    <property type="project" value="InterPro"/>
</dbReference>
<evidence type="ECO:0000259" key="6">
    <source>
        <dbReference type="Pfam" id="PF02826"/>
    </source>
</evidence>
<dbReference type="Gene3D" id="3.40.50.720">
    <property type="entry name" value="NAD(P)-binding Rossmann-like Domain"/>
    <property type="match status" value="2"/>
</dbReference>
<dbReference type="OrthoDB" id="9770208at2"/>
<dbReference type="AlphaFoldDB" id="A0A3L7DT20"/>
<dbReference type="HAMAP" id="MF_01825">
    <property type="entry name" value="PdxB"/>
    <property type="match status" value="1"/>
</dbReference>
<evidence type="ECO:0000256" key="4">
    <source>
        <dbReference type="ARBA" id="ARBA00023096"/>
    </source>
</evidence>
<accession>A0A3L7DT20</accession>
<dbReference type="SUPFAM" id="SSF52283">
    <property type="entry name" value="Formate/glycerate dehydrogenase catalytic domain-like"/>
    <property type="match status" value="1"/>
</dbReference>
<feature type="binding site" evidence="5">
    <location>
        <position position="232"/>
    </location>
    <ligand>
        <name>NAD(+)</name>
        <dbReference type="ChEBI" id="CHEBI:57540"/>
    </ligand>
</feature>
<feature type="binding site" evidence="5">
    <location>
        <position position="258"/>
    </location>
    <ligand>
        <name>substrate</name>
    </ligand>
</feature>
<dbReference type="Gene3D" id="3.30.1370.170">
    <property type="match status" value="1"/>
</dbReference>
<name>A0A3L7DT20_9GAMM</name>
<evidence type="ECO:0000256" key="2">
    <source>
        <dbReference type="ARBA" id="ARBA00023002"/>
    </source>
</evidence>
<dbReference type="GO" id="GO:0005829">
    <property type="term" value="C:cytosol"/>
    <property type="evidence" value="ECO:0007669"/>
    <property type="project" value="TreeGrafter"/>
</dbReference>
<dbReference type="Pfam" id="PF02826">
    <property type="entry name" value="2-Hacid_dh_C"/>
    <property type="match status" value="1"/>
</dbReference>
<dbReference type="CDD" id="cd12158">
    <property type="entry name" value="ErythrP_dh"/>
    <property type="match status" value="1"/>
</dbReference>
<keyword evidence="3 5" id="KW-0520">NAD</keyword>
<keyword evidence="9" id="KW-1185">Reference proteome</keyword>
<dbReference type="GO" id="GO:0051287">
    <property type="term" value="F:NAD binding"/>
    <property type="evidence" value="ECO:0007669"/>
    <property type="project" value="InterPro"/>
</dbReference>
<dbReference type="EMBL" id="QRAN01000040">
    <property type="protein sequence ID" value="RLQ20206.1"/>
    <property type="molecule type" value="Genomic_DNA"/>
</dbReference>
<evidence type="ECO:0000256" key="3">
    <source>
        <dbReference type="ARBA" id="ARBA00023027"/>
    </source>
</evidence>
<dbReference type="InterPro" id="IPR020921">
    <property type="entry name" value="Erythronate-4-P_DHase"/>
</dbReference>
<organism evidence="8 9">
    <name type="scientific">Seongchinamella sediminis</name>
    <dbReference type="NCBI Taxonomy" id="2283635"/>
    <lineage>
        <taxon>Bacteria</taxon>
        <taxon>Pseudomonadati</taxon>
        <taxon>Pseudomonadota</taxon>
        <taxon>Gammaproteobacteria</taxon>
        <taxon>Cellvibrionales</taxon>
        <taxon>Halieaceae</taxon>
        <taxon>Seongchinamella</taxon>
    </lineage>
</organism>
<comment type="caution">
    <text evidence="8">The sequence shown here is derived from an EMBL/GenBank/DDBJ whole genome shotgun (WGS) entry which is preliminary data.</text>
</comment>
<evidence type="ECO:0000313" key="9">
    <source>
        <dbReference type="Proteomes" id="UP000265509"/>
    </source>
</evidence>
<dbReference type="Pfam" id="PF11890">
    <property type="entry name" value="DUF3410"/>
    <property type="match status" value="1"/>
</dbReference>
<feature type="binding site" evidence="5">
    <location>
        <position position="47"/>
    </location>
    <ligand>
        <name>substrate</name>
    </ligand>
</feature>
<evidence type="ECO:0000259" key="7">
    <source>
        <dbReference type="Pfam" id="PF11890"/>
    </source>
</evidence>
<sequence length="382" mass="41145">MTLRLVADENIPALEASFGSGVAVRRLSGRQLTSADLADADILLVRSVTRVDAQLLAGSPVKFVGSATSGIDHIDLDYLRRGNIGFAHAPGANANSVVEYVLAAIAALDDYLERLLAGAAVAIVGYGHIGRAVGARLRALGIHCLVYDPWLTPAEVGGTTTLADVLACEVICLHPELTRKEPWPSYHLLGRAQLAEMGRGQLLINASRGPVVDNRALYRRLKQGSGPEVVLDVWETEPLVPPELLATVRLGTAHIAGYSYDGKLLATRMLRDAAAAALGRTFAGGDASAGDIPGPLRVSDDVTQPELLRQLVSASYRIEDDDQRLRRAVKDTTAERCRENFDQLRKNYPQRRELAGREVVLAGGNGRWRDVVRALGCKPVEV</sequence>
<keyword evidence="4 5" id="KW-0664">Pyridoxine biosynthesis</keyword>
<dbReference type="GO" id="GO:0008615">
    <property type="term" value="P:pyridoxine biosynthetic process"/>
    <property type="evidence" value="ECO:0007669"/>
    <property type="project" value="UniProtKB-UniRule"/>
</dbReference>
<keyword evidence="2 5" id="KW-0560">Oxidoreductase</keyword>
<feature type="binding site" evidence="5">
    <location>
        <position position="148"/>
    </location>
    <ligand>
        <name>NAD(+)</name>
        <dbReference type="ChEBI" id="CHEBI:57540"/>
    </ligand>
</feature>
<dbReference type="InterPro" id="IPR036291">
    <property type="entry name" value="NAD(P)-bd_dom_sf"/>
</dbReference>
<dbReference type="PANTHER" id="PTHR42938">
    <property type="entry name" value="FORMATE DEHYDROGENASE 1"/>
    <property type="match status" value="1"/>
</dbReference>
<gene>
    <name evidence="5" type="primary">pdxB</name>
    <name evidence="8" type="ORF">DWB85_18880</name>
</gene>
<proteinExistence type="inferred from homology"/>
<comment type="pathway">
    <text evidence="5">Cofactor biosynthesis; pyridoxine 5'-phosphate biosynthesis; pyridoxine 5'-phosphate from D-erythrose 4-phosphate: step 2/5.</text>
</comment>
<dbReference type="GO" id="GO:0036001">
    <property type="term" value="P:'de novo' pyridoxal 5'-phosphate biosynthetic process"/>
    <property type="evidence" value="ECO:0007669"/>
    <property type="project" value="TreeGrafter"/>
</dbReference>
<dbReference type="RefSeq" id="WP_117957597.1">
    <property type="nucleotide sequence ID" value="NZ_QRAN01000040.1"/>
</dbReference>
<comment type="caution">
    <text evidence="5">Lacks conserved residue(s) required for the propagation of feature annotation.</text>
</comment>
<dbReference type="Proteomes" id="UP000265509">
    <property type="component" value="Unassembled WGS sequence"/>
</dbReference>
<keyword evidence="1 5" id="KW-0963">Cytoplasm</keyword>
<dbReference type="UniPathway" id="UPA00244">
    <property type="reaction ID" value="UER00310"/>
</dbReference>
<feature type="domain" description="Erythronate-4-phosphate dehydrogenase dimerisation" evidence="7">
    <location>
        <begin position="298"/>
        <end position="362"/>
    </location>
</feature>
<dbReference type="EC" id="1.1.1.290" evidence="5"/>
<feature type="active site" evidence="5">
    <location>
        <position position="208"/>
    </location>
</feature>
<comment type="function">
    <text evidence="5">Catalyzes the oxidation of erythronate-4-phosphate to 3-hydroxy-2-oxo-4-phosphonooxybutanoate.</text>
</comment>
<dbReference type="InterPro" id="IPR038251">
    <property type="entry name" value="PdxB_dimer_sf"/>
</dbReference>
<dbReference type="SUPFAM" id="SSF51735">
    <property type="entry name" value="NAD(P)-binding Rossmann-fold domains"/>
    <property type="match status" value="1"/>
</dbReference>
<feature type="active site" evidence="5">
    <location>
        <position position="237"/>
    </location>
</feature>
<dbReference type="PANTHER" id="PTHR42938:SF9">
    <property type="entry name" value="FORMATE DEHYDROGENASE 1"/>
    <property type="match status" value="1"/>
</dbReference>
<comment type="subunit">
    <text evidence="5">Homodimer.</text>
</comment>
<feature type="binding site" evidence="5">
    <location>
        <position position="68"/>
    </location>
    <ligand>
        <name>substrate</name>
    </ligand>
</feature>